<dbReference type="PANTHER" id="PTHR33361:SF16">
    <property type="entry name" value="DUF885 DOMAIN-CONTAINING PROTEIN"/>
    <property type="match status" value="1"/>
</dbReference>
<reference evidence="2 3" key="1">
    <citation type="submission" date="2020-04" db="EMBL/GenBank/DDBJ databases">
        <title>Flammeovirga sp. SR4, a novel species isolated from seawater.</title>
        <authorList>
            <person name="Wang X."/>
        </authorList>
    </citation>
    <scope>NUCLEOTIDE SEQUENCE [LARGE SCALE GENOMIC DNA]</scope>
    <source>
        <strain evidence="2 3">ATCC 23126</strain>
    </source>
</reference>
<dbReference type="Pfam" id="PF05960">
    <property type="entry name" value="DUF885"/>
    <property type="match status" value="1"/>
</dbReference>
<dbReference type="PROSITE" id="PS51257">
    <property type="entry name" value="PROKAR_LIPOPROTEIN"/>
    <property type="match status" value="1"/>
</dbReference>
<dbReference type="InterPro" id="IPR010281">
    <property type="entry name" value="DUF885"/>
</dbReference>
<feature type="signal peptide" evidence="1">
    <location>
        <begin position="1"/>
        <end position="22"/>
    </location>
</feature>
<proteinExistence type="predicted"/>
<organism evidence="2 3">
    <name type="scientific">Flammeovirga aprica JL-4</name>
    <dbReference type="NCBI Taxonomy" id="694437"/>
    <lineage>
        <taxon>Bacteria</taxon>
        <taxon>Pseudomonadati</taxon>
        <taxon>Bacteroidota</taxon>
        <taxon>Cytophagia</taxon>
        <taxon>Cytophagales</taxon>
        <taxon>Flammeovirgaceae</taxon>
        <taxon>Flammeovirga</taxon>
    </lineage>
</organism>
<dbReference type="RefSeq" id="WP_169655740.1">
    <property type="nucleotide sequence ID" value="NZ_JABANE010000010.1"/>
</dbReference>
<keyword evidence="3" id="KW-1185">Reference proteome</keyword>
<protein>
    <submittedName>
        <fullName evidence="2">DUF885 domain-containing protein</fullName>
    </submittedName>
</protein>
<sequence length="608" mass="70595">MCNYFKLLLTVALFTSIFSSCQKTNEAHISKSQQQNTNLDIFFDSVFNADLEQNPEALTYRGDKRFNDQWNDYSEKSFFKHLENKKNALRKANALKASDYSKDRVLSLELFKYELNLDLEGERFRHYDYTFNQMYGAQSNPASFLIGFHQIKSQKDAEDYISRVEKIPVMMEQQIQNALQSEKEGFVLPKFLFAKVLSDCNNLLEGKPISKSEKVHPIANDFYTKLEGIEMNDKDKKELIKKFDLAMTQQFAPTYNKLVKVLKEQEQRANNDAGVWRLKDGEEYYAYRLKKITSTNFTAEQIHQMGLREVARIHGEMKKIKEQVGFKGDLQEFFVFMKKDSQFYYPNTEDGKKAYLADATAIIDNMRKKLDELFITKPKAPIEVKKVEAFREKTAGKAFYNDPAVDGSRPGYYNANLYDMNQMPKYEMEALAYHEGIPGHHMQIALTKELKGLPEFRKEAHYTAYIEGWGLYAEFIPKELGFYSDPYSDFGRLAMELWRSCRLVVDTGIHAKKWTREEGIAYYVDNTPAAYGQCEKMVDRHIVMPGQATAYKIGMMKILDLKDKAKLEMEDQFDIRAFHEVVLCNGPLPLSILEKLVDEHIQKNTSTL</sequence>
<name>A0A7X9P2E5_9BACT</name>
<evidence type="ECO:0000313" key="3">
    <source>
        <dbReference type="Proteomes" id="UP000576082"/>
    </source>
</evidence>
<keyword evidence="1" id="KW-0732">Signal</keyword>
<evidence type="ECO:0000313" key="2">
    <source>
        <dbReference type="EMBL" id="NME67409.1"/>
    </source>
</evidence>
<dbReference type="EMBL" id="JABANE010000010">
    <property type="protein sequence ID" value="NME67409.1"/>
    <property type="molecule type" value="Genomic_DNA"/>
</dbReference>
<feature type="chain" id="PRO_5031156887" evidence="1">
    <location>
        <begin position="23"/>
        <end position="608"/>
    </location>
</feature>
<gene>
    <name evidence="2" type="ORF">HHU12_05480</name>
</gene>
<dbReference type="AlphaFoldDB" id="A0A7X9P2E5"/>
<evidence type="ECO:0000256" key="1">
    <source>
        <dbReference type="SAM" id="SignalP"/>
    </source>
</evidence>
<dbReference type="Proteomes" id="UP000576082">
    <property type="component" value="Unassembled WGS sequence"/>
</dbReference>
<accession>A0A7X9P2E5</accession>
<dbReference type="PANTHER" id="PTHR33361">
    <property type="entry name" value="GLR0591 PROTEIN"/>
    <property type="match status" value="1"/>
</dbReference>
<comment type="caution">
    <text evidence="2">The sequence shown here is derived from an EMBL/GenBank/DDBJ whole genome shotgun (WGS) entry which is preliminary data.</text>
</comment>